<gene>
    <name evidence="11" type="ORF">PEVE_00034193</name>
</gene>
<keyword evidence="6 10" id="KW-0735">Signal-anchor</keyword>
<dbReference type="PANTHER" id="PTHR11214">
    <property type="entry name" value="BETA-1,3-N-ACETYLGLUCOSAMINYLTRANSFERASE"/>
    <property type="match status" value="1"/>
</dbReference>
<dbReference type="Gene3D" id="3.90.550.50">
    <property type="match status" value="1"/>
</dbReference>
<protein>
    <recommendedName>
        <fullName evidence="10">Hexosyltransferase</fullName>
        <ecNumber evidence="10">2.4.1.-</ecNumber>
    </recommendedName>
</protein>
<comment type="caution">
    <text evidence="11">The sequence shown here is derived from an EMBL/GenBank/DDBJ whole genome shotgun (WGS) entry which is preliminary data.</text>
</comment>
<proteinExistence type="inferred from homology"/>
<evidence type="ECO:0000256" key="9">
    <source>
        <dbReference type="ARBA" id="ARBA00023136"/>
    </source>
</evidence>
<evidence type="ECO:0000256" key="1">
    <source>
        <dbReference type="ARBA" id="ARBA00004323"/>
    </source>
</evidence>
<dbReference type="InterPro" id="IPR002659">
    <property type="entry name" value="Glyco_trans_31"/>
</dbReference>
<evidence type="ECO:0000256" key="4">
    <source>
        <dbReference type="ARBA" id="ARBA00022679"/>
    </source>
</evidence>
<organism evidence="11 12">
    <name type="scientific">Porites evermanni</name>
    <dbReference type="NCBI Taxonomy" id="104178"/>
    <lineage>
        <taxon>Eukaryota</taxon>
        <taxon>Metazoa</taxon>
        <taxon>Cnidaria</taxon>
        <taxon>Anthozoa</taxon>
        <taxon>Hexacorallia</taxon>
        <taxon>Scleractinia</taxon>
        <taxon>Fungiina</taxon>
        <taxon>Poritidae</taxon>
        <taxon>Porites</taxon>
    </lineage>
</organism>
<evidence type="ECO:0000313" key="11">
    <source>
        <dbReference type="EMBL" id="CAH3028474.1"/>
    </source>
</evidence>
<comment type="subcellular location">
    <subcellularLocation>
        <location evidence="1 10">Golgi apparatus membrane</location>
        <topology evidence="1 10">Single-pass type II membrane protein</topology>
    </subcellularLocation>
</comment>
<evidence type="ECO:0000313" key="12">
    <source>
        <dbReference type="Proteomes" id="UP001159427"/>
    </source>
</evidence>
<comment type="similarity">
    <text evidence="2 10">Belongs to the glycosyltransferase 31 family.</text>
</comment>
<reference evidence="11 12" key="1">
    <citation type="submission" date="2022-05" db="EMBL/GenBank/DDBJ databases">
        <authorList>
            <consortium name="Genoscope - CEA"/>
            <person name="William W."/>
        </authorList>
    </citation>
    <scope>NUCLEOTIDE SEQUENCE [LARGE SCALE GENOMIC DNA]</scope>
</reference>
<keyword evidence="12" id="KW-1185">Reference proteome</keyword>
<evidence type="ECO:0000256" key="8">
    <source>
        <dbReference type="ARBA" id="ARBA00023034"/>
    </source>
</evidence>
<sequence>MCTLRSRFLFLLFLFLGISNILIIINYQYGTKSSKYFVDSKDQNQERLLVNWKGLQIEIDTTFQKFKEIRKREGKAFKQAALYGKKLTLKVNISDEHGQVKSTSSSPDCNPAPFLLIQIHSSPANVMERQAIRMSWGRPENRINKANGWKQVGMSGLWKTVFLVGETKNPRLDKLLRQEAKIHNDMVFGDFIDSYRNLTKKMALGIEWAAKHCQAQYVMKADEDSFINVFQLTQFLMESKQTTPLYMGAAFLDRRPFREPDDPWYVSEEEYPDSKYPPYASGPGYVYSGSLLTKLFRALKTVRLFPNEDACFGYLMQHIKVNLTDNERFTPFTMGNAVYSENDGFSLCNFNGALVIHRISGKLQIQTHFNVLVLKHVPTICEHIHNGIGYTEYMWSTNLFSFAGVSDDKDDED</sequence>
<keyword evidence="8 10" id="KW-0333">Golgi apparatus</keyword>
<dbReference type="Pfam" id="PF01762">
    <property type="entry name" value="Galactosyl_T"/>
    <property type="match status" value="1"/>
</dbReference>
<evidence type="ECO:0000256" key="3">
    <source>
        <dbReference type="ARBA" id="ARBA00022676"/>
    </source>
</evidence>
<dbReference type="EMBL" id="CALNXI010000514">
    <property type="protein sequence ID" value="CAH3028474.1"/>
    <property type="molecule type" value="Genomic_DNA"/>
</dbReference>
<dbReference type="Proteomes" id="UP001159427">
    <property type="component" value="Unassembled WGS sequence"/>
</dbReference>
<name>A0ABN8MIA5_9CNID</name>
<dbReference type="PANTHER" id="PTHR11214:SF376">
    <property type="entry name" value="HEXOSYLTRANSFERASE"/>
    <property type="match status" value="1"/>
</dbReference>
<accession>A0ABN8MIA5</accession>
<evidence type="ECO:0000256" key="7">
    <source>
        <dbReference type="ARBA" id="ARBA00022989"/>
    </source>
</evidence>
<keyword evidence="4" id="KW-0808">Transferase</keyword>
<evidence type="ECO:0000256" key="10">
    <source>
        <dbReference type="RuleBase" id="RU363063"/>
    </source>
</evidence>
<keyword evidence="9 10" id="KW-0472">Membrane</keyword>
<evidence type="ECO:0000256" key="5">
    <source>
        <dbReference type="ARBA" id="ARBA00022692"/>
    </source>
</evidence>
<keyword evidence="3 10" id="KW-0328">Glycosyltransferase</keyword>
<dbReference type="EC" id="2.4.1.-" evidence="10"/>
<feature type="transmembrane region" description="Helical" evidence="10">
    <location>
        <begin position="7"/>
        <end position="29"/>
    </location>
</feature>
<keyword evidence="7 10" id="KW-1133">Transmembrane helix</keyword>
<keyword evidence="5 10" id="KW-0812">Transmembrane</keyword>
<evidence type="ECO:0000256" key="6">
    <source>
        <dbReference type="ARBA" id="ARBA00022968"/>
    </source>
</evidence>
<evidence type="ECO:0000256" key="2">
    <source>
        <dbReference type="ARBA" id="ARBA00008661"/>
    </source>
</evidence>